<reference evidence="2" key="1">
    <citation type="journal article" date="2020" name="Stud. Mycol.">
        <title>101 Dothideomycetes genomes: a test case for predicting lifestyles and emergence of pathogens.</title>
        <authorList>
            <person name="Haridas S."/>
            <person name="Albert R."/>
            <person name="Binder M."/>
            <person name="Bloem J."/>
            <person name="Labutti K."/>
            <person name="Salamov A."/>
            <person name="Andreopoulos B."/>
            <person name="Baker S."/>
            <person name="Barry K."/>
            <person name="Bills G."/>
            <person name="Bluhm B."/>
            <person name="Cannon C."/>
            <person name="Castanera R."/>
            <person name="Culley D."/>
            <person name="Daum C."/>
            <person name="Ezra D."/>
            <person name="Gonzalez J."/>
            <person name="Henrissat B."/>
            <person name="Kuo A."/>
            <person name="Liang C."/>
            <person name="Lipzen A."/>
            <person name="Lutzoni F."/>
            <person name="Magnuson J."/>
            <person name="Mondo S."/>
            <person name="Nolan M."/>
            <person name="Ohm R."/>
            <person name="Pangilinan J."/>
            <person name="Park H.-J."/>
            <person name="Ramirez L."/>
            <person name="Alfaro M."/>
            <person name="Sun H."/>
            <person name="Tritt A."/>
            <person name="Yoshinaga Y."/>
            <person name="Zwiers L.-H."/>
            <person name="Turgeon B."/>
            <person name="Goodwin S."/>
            <person name="Spatafora J."/>
            <person name="Crous P."/>
            <person name="Grigoriev I."/>
        </authorList>
    </citation>
    <scope>NUCLEOTIDE SEQUENCE</scope>
    <source>
        <strain evidence="2">CBS 161.51</strain>
    </source>
</reference>
<feature type="domain" description="Phosphoribosyltransferase" evidence="1">
    <location>
        <begin position="468"/>
        <end position="673"/>
    </location>
</feature>
<dbReference type="InterPro" id="IPR027417">
    <property type="entry name" value="P-loop_NTPase"/>
</dbReference>
<dbReference type="Pfam" id="PF12710">
    <property type="entry name" value="HAD"/>
    <property type="match status" value="1"/>
</dbReference>
<dbReference type="GO" id="GO:0006564">
    <property type="term" value="P:L-serine biosynthetic process"/>
    <property type="evidence" value="ECO:0007669"/>
    <property type="project" value="TreeGrafter"/>
</dbReference>
<evidence type="ECO:0000313" key="2">
    <source>
        <dbReference type="EMBL" id="KAF1937630.1"/>
    </source>
</evidence>
<evidence type="ECO:0000313" key="3">
    <source>
        <dbReference type="Proteomes" id="UP000800038"/>
    </source>
</evidence>
<dbReference type="GO" id="GO:0005737">
    <property type="term" value="C:cytoplasm"/>
    <property type="evidence" value="ECO:0007669"/>
    <property type="project" value="TreeGrafter"/>
</dbReference>
<dbReference type="PANTHER" id="PTHR43344">
    <property type="entry name" value="PHOSPHOSERINE PHOSPHATASE"/>
    <property type="match status" value="1"/>
</dbReference>
<gene>
    <name evidence="2" type="ORF">EJ02DRAFT_505892</name>
</gene>
<sequence>MSAPGSSKPVIIGMYGISGCGKTYLTNQLKDDTSFPEEHFSFFDGSTLIDRVVKGGLEVFKRMDAEQQQTVRAEAIIRVSDDCKKSNRIAVITGHLMLWDDEAAKEMEIGTTADWATYSHIIYLNFDAGVVATRRKDDTTKKRREVPVELLHEWQNQEQKMLRDKCIEHGILFTSISETCTPIEKSSLRRLTVLLKDFQQQNEVLNASAVNNAVELATAGQIKLETMLMLDADKTLAPQDTGALFWKMNDPASRITGDPLRLIFETQGYSYSSFRQATLLYEEVADEFDARCDKVATEVEMHPEMVELLKRVEKEPHVGAIIVTCGIRRVWEKVLMRYGLSHISVIGGGRLADGYVVTGLIKGHVADQLHEKKLRVVAFGDSPLDIEMLRKADEAYVVVGDESTRSTSMDEVLAKVIHKQGLSALQVALPKTAKYRLDLDTLPKTTLDNAELDFIFRRGSSARFVHATDKNSAKLLMTATRDAANRSHALRKAHERVGQYLALEYLSDIVGLQEIEIQHVQQRATDGHRFRHEKATLIVPMMRGGEPMAFGVSQVMPAAGFAHAKVFSDIDFKNFQGKRTVILVDSVINTGKSIAEFVKSLRDKYPHVRVIIVAGVVQANAVVIQVVTGPDIDNRFAEMLRDDRELYVVALRKSENSFKGQGVTDTGHRLFNTTRLD</sequence>
<protein>
    <recommendedName>
        <fullName evidence="1">Phosphoribosyltransferase domain-containing protein</fullName>
    </recommendedName>
</protein>
<dbReference type="SUPFAM" id="SSF53271">
    <property type="entry name" value="PRTase-like"/>
    <property type="match status" value="1"/>
</dbReference>
<dbReference type="PANTHER" id="PTHR43344:SF20">
    <property type="entry name" value="URACIL PHOSPHORIBOSYLTRANSFERASE"/>
    <property type="match status" value="1"/>
</dbReference>
<dbReference type="InterPro" id="IPR029057">
    <property type="entry name" value="PRTase-like"/>
</dbReference>
<dbReference type="SUPFAM" id="SSF56784">
    <property type="entry name" value="HAD-like"/>
    <property type="match status" value="1"/>
</dbReference>
<keyword evidence="3" id="KW-1185">Reference proteome</keyword>
<dbReference type="Gene3D" id="3.40.50.2020">
    <property type="match status" value="1"/>
</dbReference>
<dbReference type="InterPro" id="IPR036412">
    <property type="entry name" value="HAD-like_sf"/>
</dbReference>
<dbReference type="InterPro" id="IPR023214">
    <property type="entry name" value="HAD_sf"/>
</dbReference>
<proteinExistence type="predicted"/>
<evidence type="ECO:0000259" key="1">
    <source>
        <dbReference type="Pfam" id="PF14681"/>
    </source>
</evidence>
<dbReference type="EMBL" id="ML976131">
    <property type="protein sequence ID" value="KAF1937630.1"/>
    <property type="molecule type" value="Genomic_DNA"/>
</dbReference>
<name>A0A6A5SD64_9PLEO</name>
<accession>A0A6A5SD64</accession>
<dbReference type="GO" id="GO:0000287">
    <property type="term" value="F:magnesium ion binding"/>
    <property type="evidence" value="ECO:0007669"/>
    <property type="project" value="TreeGrafter"/>
</dbReference>
<dbReference type="Pfam" id="PF14681">
    <property type="entry name" value="UPRTase"/>
    <property type="match status" value="1"/>
</dbReference>
<dbReference type="AlphaFoldDB" id="A0A6A5SD64"/>
<dbReference type="GO" id="GO:0036424">
    <property type="term" value="F:L-phosphoserine phosphatase activity"/>
    <property type="evidence" value="ECO:0007669"/>
    <property type="project" value="TreeGrafter"/>
</dbReference>
<dbReference type="InterPro" id="IPR050582">
    <property type="entry name" value="HAD-like_SerB"/>
</dbReference>
<dbReference type="OrthoDB" id="5416609at2759"/>
<dbReference type="SUPFAM" id="SSF52540">
    <property type="entry name" value="P-loop containing nucleoside triphosphate hydrolases"/>
    <property type="match status" value="1"/>
</dbReference>
<dbReference type="Pfam" id="PF13207">
    <property type="entry name" value="AAA_17"/>
    <property type="match status" value="1"/>
</dbReference>
<dbReference type="Gene3D" id="3.40.50.300">
    <property type="entry name" value="P-loop containing nucleotide triphosphate hydrolases"/>
    <property type="match status" value="1"/>
</dbReference>
<dbReference type="CDD" id="cd06223">
    <property type="entry name" value="PRTases_typeI"/>
    <property type="match status" value="1"/>
</dbReference>
<dbReference type="InterPro" id="IPR000836">
    <property type="entry name" value="PRTase_dom"/>
</dbReference>
<organism evidence="2 3">
    <name type="scientific">Clathrospora elynae</name>
    <dbReference type="NCBI Taxonomy" id="706981"/>
    <lineage>
        <taxon>Eukaryota</taxon>
        <taxon>Fungi</taxon>
        <taxon>Dikarya</taxon>
        <taxon>Ascomycota</taxon>
        <taxon>Pezizomycotina</taxon>
        <taxon>Dothideomycetes</taxon>
        <taxon>Pleosporomycetidae</taxon>
        <taxon>Pleosporales</taxon>
        <taxon>Diademaceae</taxon>
        <taxon>Clathrospora</taxon>
    </lineage>
</organism>
<dbReference type="Gene3D" id="3.40.50.1000">
    <property type="entry name" value="HAD superfamily/HAD-like"/>
    <property type="match status" value="1"/>
</dbReference>
<dbReference type="Proteomes" id="UP000800038">
    <property type="component" value="Unassembled WGS sequence"/>
</dbReference>